<dbReference type="Pfam" id="PF08240">
    <property type="entry name" value="ADH_N"/>
    <property type="match status" value="1"/>
</dbReference>
<gene>
    <name evidence="3" type="ORF">CNX65_16945</name>
</gene>
<dbReference type="AlphaFoldDB" id="A0A290ZGW6"/>
<dbReference type="InterPro" id="IPR036291">
    <property type="entry name" value="NAD(P)-bd_dom_sf"/>
</dbReference>
<dbReference type="KEGG" id="apre:CNX65_16945"/>
<keyword evidence="4" id="KW-1185">Reference proteome</keyword>
<reference evidence="3" key="1">
    <citation type="submission" date="2017-09" db="EMBL/GenBank/DDBJ databases">
        <title>Complete Genome Sequence of ansamitocin-producing Bacterium Actinosynnema pretiosum X47.</title>
        <authorList>
            <person name="Cao G."/>
            <person name="Zong G."/>
            <person name="Zhong C."/>
            <person name="Fu J."/>
        </authorList>
    </citation>
    <scope>NUCLEOTIDE SEQUENCE [LARGE SCALE GENOMIC DNA]</scope>
    <source>
        <strain evidence="3">X47</strain>
    </source>
</reference>
<dbReference type="Gene3D" id="3.40.50.720">
    <property type="entry name" value="NAD(P)-binding Rossmann-like Domain"/>
    <property type="match status" value="1"/>
</dbReference>
<dbReference type="SUPFAM" id="SSF50129">
    <property type="entry name" value="GroES-like"/>
    <property type="match status" value="1"/>
</dbReference>
<dbReference type="PANTHER" id="PTHR44154:SF1">
    <property type="entry name" value="QUINONE OXIDOREDUCTASE"/>
    <property type="match status" value="1"/>
</dbReference>
<sequence>MRALVATGYGDPDQLTLAELPVPTPGLGQVLVRIAAAAVNPTDLRVLTGGFRDLLDLEFPYTPGNEFAGTVVETGPGVTRYRAGDEVFGMALPRQLRAVADPGRPSLSTGALADHAVFEADTPAIGHRPSALPPDLAASLPIAGGTTLALTAAAKVRPGESVLVVGATGPVGLTLVPVLAAAGAEITATARTAEGADLLRGLGAHHVVGHGAYPSGVDVVLNLALLPDALPDAARALRPGGRLLSIVFPPPRPEQLGRDDVDLGFVMHTGDERTGAEAVAEAALAGALTTPIARRYPLDDAVAALVDHARGRPLGKIVVTV</sequence>
<dbReference type="SUPFAM" id="SSF51735">
    <property type="entry name" value="NAD(P)-binding Rossmann-fold domains"/>
    <property type="match status" value="1"/>
</dbReference>
<dbReference type="Gene3D" id="3.90.180.10">
    <property type="entry name" value="Medium-chain alcohol dehydrogenases, catalytic domain"/>
    <property type="match status" value="1"/>
</dbReference>
<dbReference type="SMART" id="SM00829">
    <property type="entry name" value="PKS_ER"/>
    <property type="match status" value="1"/>
</dbReference>
<keyword evidence="1" id="KW-0521">NADP</keyword>
<accession>A0A290ZGW6</accession>
<feature type="domain" description="Enoyl reductase (ER)" evidence="2">
    <location>
        <begin position="10"/>
        <end position="319"/>
    </location>
</feature>
<dbReference type="EMBL" id="CP023445">
    <property type="protein sequence ID" value="ATE58219.1"/>
    <property type="molecule type" value="Genomic_DNA"/>
</dbReference>
<organism evidence="3 4">
    <name type="scientific">Actinosynnema pretiosum</name>
    <dbReference type="NCBI Taxonomy" id="42197"/>
    <lineage>
        <taxon>Bacteria</taxon>
        <taxon>Bacillati</taxon>
        <taxon>Actinomycetota</taxon>
        <taxon>Actinomycetes</taxon>
        <taxon>Pseudonocardiales</taxon>
        <taxon>Pseudonocardiaceae</taxon>
        <taxon>Actinosynnema</taxon>
    </lineage>
</organism>
<dbReference type="InterPro" id="IPR011032">
    <property type="entry name" value="GroES-like_sf"/>
</dbReference>
<evidence type="ECO:0000256" key="1">
    <source>
        <dbReference type="ARBA" id="ARBA00022857"/>
    </source>
</evidence>
<name>A0A290ZGW6_9PSEU</name>
<dbReference type="Proteomes" id="UP000218505">
    <property type="component" value="Chromosome"/>
</dbReference>
<evidence type="ECO:0000313" key="4">
    <source>
        <dbReference type="Proteomes" id="UP000218505"/>
    </source>
</evidence>
<evidence type="ECO:0000313" key="3">
    <source>
        <dbReference type="EMBL" id="ATE58219.1"/>
    </source>
</evidence>
<dbReference type="InterPro" id="IPR013154">
    <property type="entry name" value="ADH-like_N"/>
</dbReference>
<dbReference type="InterPro" id="IPR051603">
    <property type="entry name" value="Zinc-ADH_QOR/CCCR"/>
</dbReference>
<dbReference type="PANTHER" id="PTHR44154">
    <property type="entry name" value="QUINONE OXIDOREDUCTASE"/>
    <property type="match status" value="1"/>
</dbReference>
<dbReference type="CDD" id="cd05289">
    <property type="entry name" value="MDR_like_2"/>
    <property type="match status" value="1"/>
</dbReference>
<dbReference type="Pfam" id="PF13602">
    <property type="entry name" value="ADH_zinc_N_2"/>
    <property type="match status" value="1"/>
</dbReference>
<protein>
    <submittedName>
        <fullName evidence="3">Alcohol dehydrogenase</fullName>
    </submittedName>
</protein>
<proteinExistence type="predicted"/>
<dbReference type="GO" id="GO:0016491">
    <property type="term" value="F:oxidoreductase activity"/>
    <property type="evidence" value="ECO:0007669"/>
    <property type="project" value="InterPro"/>
</dbReference>
<evidence type="ECO:0000259" key="2">
    <source>
        <dbReference type="SMART" id="SM00829"/>
    </source>
</evidence>
<dbReference type="InterPro" id="IPR020843">
    <property type="entry name" value="ER"/>
</dbReference>